<accession>A0A6J6HUX2</accession>
<name>A0A6J6HUX2_9ZZZZ</name>
<proteinExistence type="predicted"/>
<evidence type="ECO:0000313" key="3">
    <source>
        <dbReference type="EMBL" id="CAB4948471.1"/>
    </source>
</evidence>
<dbReference type="EMBL" id="CAFBNA010000178">
    <property type="protein sequence ID" value="CAB4948471.1"/>
    <property type="molecule type" value="Genomic_DNA"/>
</dbReference>
<evidence type="ECO:0000313" key="2">
    <source>
        <dbReference type="EMBL" id="CAB4638996.1"/>
    </source>
</evidence>
<reference evidence="1" key="1">
    <citation type="submission" date="2020-05" db="EMBL/GenBank/DDBJ databases">
        <authorList>
            <person name="Chiriac C."/>
            <person name="Salcher M."/>
            <person name="Ghai R."/>
            <person name="Kavagutti S V."/>
        </authorList>
    </citation>
    <scope>NUCLEOTIDE SEQUENCE</scope>
</reference>
<gene>
    <name evidence="1" type="ORF">UFOPK1827_01639</name>
    <name evidence="2" type="ORF">UFOPK2000_01218</name>
    <name evidence="3" type="ORF">UFOPK3708_01854</name>
</gene>
<dbReference type="EMBL" id="CAEZVK010000149">
    <property type="protein sequence ID" value="CAB4638996.1"/>
    <property type="molecule type" value="Genomic_DNA"/>
</dbReference>
<organism evidence="1">
    <name type="scientific">freshwater metagenome</name>
    <dbReference type="NCBI Taxonomy" id="449393"/>
    <lineage>
        <taxon>unclassified sequences</taxon>
        <taxon>metagenomes</taxon>
        <taxon>ecological metagenomes</taxon>
    </lineage>
</organism>
<sequence length="68" mass="7830">MPAGSSLQLNTRRQHHLVGLNNRLTITRKKGHPRTLCPRDRMGVSKATATIFQIWLKEERHFSGFFVS</sequence>
<evidence type="ECO:0000313" key="1">
    <source>
        <dbReference type="EMBL" id="CAB4616403.1"/>
    </source>
</evidence>
<protein>
    <submittedName>
        <fullName evidence="1">Unannotated protein</fullName>
    </submittedName>
</protein>
<dbReference type="AlphaFoldDB" id="A0A6J6HUX2"/>
<dbReference type="EMBL" id="CAEZUO010000103">
    <property type="protein sequence ID" value="CAB4616403.1"/>
    <property type="molecule type" value="Genomic_DNA"/>
</dbReference>